<evidence type="ECO:0000256" key="3">
    <source>
        <dbReference type="ARBA" id="ARBA00023163"/>
    </source>
</evidence>
<dbReference type="Pfam" id="PF16925">
    <property type="entry name" value="TetR_C_13"/>
    <property type="match status" value="1"/>
</dbReference>
<dbReference type="PRINTS" id="PR00455">
    <property type="entry name" value="HTHTETR"/>
</dbReference>
<dbReference type="InterPro" id="IPR011075">
    <property type="entry name" value="TetR_C"/>
</dbReference>
<keyword evidence="1" id="KW-0805">Transcription regulation</keyword>
<keyword evidence="2 4" id="KW-0238">DNA-binding</keyword>
<evidence type="ECO:0000256" key="2">
    <source>
        <dbReference type="ARBA" id="ARBA00023125"/>
    </source>
</evidence>
<dbReference type="RefSeq" id="WP_346754887.1">
    <property type="nucleotide sequence ID" value="NZ_JAUJEA010000013.1"/>
</dbReference>
<dbReference type="EMBL" id="JAUJEA010000013">
    <property type="protein sequence ID" value="MDN5204864.1"/>
    <property type="molecule type" value="Genomic_DNA"/>
</dbReference>
<dbReference type="InterPro" id="IPR001647">
    <property type="entry name" value="HTH_TetR"/>
</dbReference>
<evidence type="ECO:0000313" key="6">
    <source>
        <dbReference type="EMBL" id="MDN5204864.1"/>
    </source>
</evidence>
<dbReference type="PANTHER" id="PTHR47506:SF6">
    <property type="entry name" value="HTH-TYPE TRANSCRIPTIONAL REPRESSOR NEMR"/>
    <property type="match status" value="1"/>
</dbReference>
<dbReference type="InterPro" id="IPR009057">
    <property type="entry name" value="Homeodomain-like_sf"/>
</dbReference>
<keyword evidence="7" id="KW-1185">Reference proteome</keyword>
<proteinExistence type="predicted"/>
<dbReference type="SUPFAM" id="SSF46689">
    <property type="entry name" value="Homeodomain-like"/>
    <property type="match status" value="1"/>
</dbReference>
<dbReference type="Proteomes" id="UP001172082">
    <property type="component" value="Unassembled WGS sequence"/>
</dbReference>
<accession>A0ABT8KVR2</accession>
<evidence type="ECO:0000256" key="1">
    <source>
        <dbReference type="ARBA" id="ARBA00023015"/>
    </source>
</evidence>
<dbReference type="InterPro" id="IPR036271">
    <property type="entry name" value="Tet_transcr_reg_TetR-rel_C_sf"/>
</dbReference>
<feature type="domain" description="HTH tetR-type" evidence="5">
    <location>
        <begin position="3"/>
        <end position="63"/>
    </location>
</feature>
<evidence type="ECO:0000259" key="5">
    <source>
        <dbReference type="PROSITE" id="PS50977"/>
    </source>
</evidence>
<dbReference type="Gene3D" id="1.10.357.10">
    <property type="entry name" value="Tetracycline Repressor, domain 2"/>
    <property type="match status" value="1"/>
</dbReference>
<name>A0ABT8KVR2_9BACT</name>
<dbReference type="PANTHER" id="PTHR47506">
    <property type="entry name" value="TRANSCRIPTIONAL REGULATORY PROTEIN"/>
    <property type="match status" value="1"/>
</dbReference>
<dbReference type="SUPFAM" id="SSF48498">
    <property type="entry name" value="Tetracyclin repressor-like, C-terminal domain"/>
    <property type="match status" value="1"/>
</dbReference>
<protein>
    <submittedName>
        <fullName evidence="6">TetR family transcriptional regulator C-terminal domain-containing protein</fullName>
    </submittedName>
</protein>
<dbReference type="PROSITE" id="PS50977">
    <property type="entry name" value="HTH_TETR_2"/>
    <property type="match status" value="1"/>
</dbReference>
<keyword evidence="3" id="KW-0804">Transcription</keyword>
<reference evidence="6" key="1">
    <citation type="submission" date="2023-06" db="EMBL/GenBank/DDBJ databases">
        <title>Genomic of Parafulvivirga corallium.</title>
        <authorList>
            <person name="Wang G."/>
        </authorList>
    </citation>
    <scope>NUCLEOTIDE SEQUENCE</scope>
    <source>
        <strain evidence="6">BMA10</strain>
    </source>
</reference>
<evidence type="ECO:0000313" key="7">
    <source>
        <dbReference type="Proteomes" id="UP001172082"/>
    </source>
</evidence>
<comment type="caution">
    <text evidence="6">The sequence shown here is derived from an EMBL/GenBank/DDBJ whole genome shotgun (WGS) entry which is preliminary data.</text>
</comment>
<dbReference type="Pfam" id="PF00440">
    <property type="entry name" value="TetR_N"/>
    <property type="match status" value="1"/>
</dbReference>
<sequence length="193" mass="22036">MKEDNINRILDLGIEIMNRKGYHHLGLKELLDEAGIPKGSFYYYFKSKEDFGEKVIAHYANNILKYMSSVLSDKSKGPGERLISMFQNNEKVYESSGFKEGCLMGKCSNELAGQYDSMQLLMDQKFSSWKGVISQCIKEGQEMGEFRSDLSADDLADFILNNWEGALIRMKATRSVKPYTLFVDYTMNVILKA</sequence>
<gene>
    <name evidence="6" type="ORF">QQ008_25965</name>
</gene>
<organism evidence="6 7">
    <name type="scientific">Splendidivirga corallicola</name>
    <dbReference type="NCBI Taxonomy" id="3051826"/>
    <lineage>
        <taxon>Bacteria</taxon>
        <taxon>Pseudomonadati</taxon>
        <taxon>Bacteroidota</taxon>
        <taxon>Cytophagia</taxon>
        <taxon>Cytophagales</taxon>
        <taxon>Splendidivirgaceae</taxon>
        <taxon>Splendidivirga</taxon>
    </lineage>
</organism>
<feature type="DNA-binding region" description="H-T-H motif" evidence="4">
    <location>
        <begin position="26"/>
        <end position="45"/>
    </location>
</feature>
<evidence type="ECO:0000256" key="4">
    <source>
        <dbReference type="PROSITE-ProRule" id="PRU00335"/>
    </source>
</evidence>